<proteinExistence type="predicted"/>
<gene>
    <name evidence="2" type="ORF">C8J28_10494</name>
</gene>
<protein>
    <submittedName>
        <fullName evidence="2">Uncharacterized protein</fullName>
    </submittedName>
</protein>
<dbReference type="EMBL" id="QAOT01000004">
    <property type="protein sequence ID" value="PTR19610.1"/>
    <property type="molecule type" value="Genomic_DNA"/>
</dbReference>
<evidence type="ECO:0000313" key="2">
    <source>
        <dbReference type="EMBL" id="PTR19610.1"/>
    </source>
</evidence>
<organism evidence="2 3">
    <name type="scientific">Cereibacter azotoformans</name>
    <dbReference type="NCBI Taxonomy" id="43057"/>
    <lineage>
        <taxon>Bacteria</taxon>
        <taxon>Pseudomonadati</taxon>
        <taxon>Pseudomonadota</taxon>
        <taxon>Alphaproteobacteria</taxon>
        <taxon>Rhodobacterales</taxon>
        <taxon>Paracoccaceae</taxon>
        <taxon>Cereibacter</taxon>
    </lineage>
</organism>
<accession>A0A2T5KB20</accession>
<dbReference type="AlphaFoldDB" id="A0A2T5KB20"/>
<name>A0A2T5KB20_9RHOB</name>
<evidence type="ECO:0000313" key="3">
    <source>
        <dbReference type="Proteomes" id="UP000244060"/>
    </source>
</evidence>
<feature type="chain" id="PRO_5015519858" evidence="1">
    <location>
        <begin position="18"/>
        <end position="54"/>
    </location>
</feature>
<sequence>MNRLSIALPLAGLLALAACGSNDTERAATGALGGAVVAGPPGALVGGAAGTLVD</sequence>
<comment type="caution">
    <text evidence="2">The sequence shown here is derived from an EMBL/GenBank/DDBJ whole genome shotgun (WGS) entry which is preliminary data.</text>
</comment>
<feature type="signal peptide" evidence="1">
    <location>
        <begin position="1"/>
        <end position="17"/>
    </location>
</feature>
<dbReference type="RefSeq" id="WP_085996573.1">
    <property type="nucleotide sequence ID" value="NZ_CP089965.1"/>
</dbReference>
<dbReference type="Proteomes" id="UP000244060">
    <property type="component" value="Unassembled WGS sequence"/>
</dbReference>
<keyword evidence="3" id="KW-1185">Reference proteome</keyword>
<evidence type="ECO:0000256" key="1">
    <source>
        <dbReference type="SAM" id="SignalP"/>
    </source>
</evidence>
<reference evidence="2 3" key="1">
    <citation type="submission" date="2018-04" db="EMBL/GenBank/DDBJ databases">
        <title>Genomic Encyclopedia of Type Strains, Phase III (KMG-III): the genomes of soil and plant-associated and newly described type strains.</title>
        <authorList>
            <person name="Whitman W."/>
        </authorList>
    </citation>
    <scope>NUCLEOTIDE SEQUENCE [LARGE SCALE GENOMIC DNA]</scope>
    <source>
        <strain evidence="2 3">KA25</strain>
    </source>
</reference>
<keyword evidence="1" id="KW-0732">Signal</keyword>
<dbReference type="PROSITE" id="PS51257">
    <property type="entry name" value="PROKAR_LIPOPROTEIN"/>
    <property type="match status" value="1"/>
</dbReference>